<feature type="domain" description="DUF6883" evidence="2">
    <location>
        <begin position="263"/>
        <end position="371"/>
    </location>
</feature>
<dbReference type="InterPro" id="IPR058406">
    <property type="entry name" value="DUF8093"/>
</dbReference>
<name>A0ABY4R6F2_9GAMM</name>
<sequence>MSFSLPGTDLYYLPRDDLAPERYEEITSPVFAWSRIGEKYVFDDRQRLDFKLINMHERAFNGYNNQPPPHGPREREKLKRMLFSGEVVMLGGNSFSKGTLFYIDEHGALICRDRLAFKFDGARDIIREYNRSVARRDYSKRGGKPRPTALPARQAQIKQPAPLSVINSKAAGRLLAAGGMYNGNPEGFRQVAQQLGGEAPAGYDQMMSDQAKGLLITGASVAVGLGIGRLHIIDNIKKLPTYNTSPSLESPYLQGFITKSGTLLNAEHAVIDPKKLANYALNPGHPIGGNKAKVFESALGYNSSNMDDLIFKVKQGILTHPATPGLHDNFGQRMSVDMQIIGINGKIEVIRTGWMYETEAFVPRMTTIYVK</sequence>
<evidence type="ECO:0000259" key="2">
    <source>
        <dbReference type="Pfam" id="PF21814"/>
    </source>
</evidence>
<dbReference type="Pfam" id="PF21814">
    <property type="entry name" value="DUF6883"/>
    <property type="match status" value="1"/>
</dbReference>
<dbReference type="EMBL" id="CP082904">
    <property type="protein sequence ID" value="UQY42833.1"/>
    <property type="molecule type" value="Genomic_DNA"/>
</dbReference>
<accession>A0ABY4R6F2</accession>
<dbReference type="RefSeq" id="WP_249891486.1">
    <property type="nucleotide sequence ID" value="NZ_CP082904.1"/>
</dbReference>
<protein>
    <recommendedName>
        <fullName evidence="6">HNH endonuclease</fullName>
    </recommendedName>
</protein>
<organism evidence="4 5">
    <name type="scientific">Mixta hanseatica</name>
    <dbReference type="NCBI Taxonomy" id="2872648"/>
    <lineage>
        <taxon>Bacteria</taxon>
        <taxon>Pseudomonadati</taxon>
        <taxon>Pseudomonadota</taxon>
        <taxon>Gammaproteobacteria</taxon>
        <taxon>Enterobacterales</taxon>
        <taxon>Erwiniaceae</taxon>
        <taxon>Mixta</taxon>
    </lineage>
</organism>
<evidence type="ECO:0000313" key="4">
    <source>
        <dbReference type="EMBL" id="UQY42833.1"/>
    </source>
</evidence>
<dbReference type="Pfam" id="PF26362">
    <property type="entry name" value="DUF8093"/>
    <property type="match status" value="1"/>
</dbReference>
<proteinExistence type="predicted"/>
<dbReference type="PANTHER" id="PTHR34319:SF7">
    <property type="entry name" value="HNH ENDONUCLEASE DOMAIN-CONTAINING PROTEIN"/>
    <property type="match status" value="1"/>
</dbReference>
<feature type="domain" description="DUF8093" evidence="3">
    <location>
        <begin position="9"/>
        <end position="148"/>
    </location>
</feature>
<feature type="region of interest" description="Disordered" evidence="1">
    <location>
        <begin position="136"/>
        <end position="156"/>
    </location>
</feature>
<evidence type="ECO:0000259" key="3">
    <source>
        <dbReference type="Pfam" id="PF26362"/>
    </source>
</evidence>
<dbReference type="Proteomes" id="UP001056635">
    <property type="component" value="Chromosome"/>
</dbReference>
<dbReference type="InterPro" id="IPR052947">
    <property type="entry name" value="T6SS_Hcp1_domain"/>
</dbReference>
<evidence type="ECO:0000313" key="5">
    <source>
        <dbReference type="Proteomes" id="UP001056635"/>
    </source>
</evidence>
<evidence type="ECO:0000256" key="1">
    <source>
        <dbReference type="SAM" id="MobiDB-lite"/>
    </source>
</evidence>
<dbReference type="PANTHER" id="PTHR34319">
    <property type="entry name" value="MAJOR EXPORTED PROTEIN"/>
    <property type="match status" value="1"/>
</dbReference>
<dbReference type="InterPro" id="IPR049250">
    <property type="entry name" value="DUF6883"/>
</dbReference>
<keyword evidence="5" id="KW-1185">Reference proteome</keyword>
<gene>
    <name evidence="4" type="ORF">K6958_12995</name>
</gene>
<evidence type="ECO:0008006" key="6">
    <source>
        <dbReference type="Google" id="ProtNLM"/>
    </source>
</evidence>
<reference evidence="4" key="1">
    <citation type="submission" date="2021-09" db="EMBL/GenBank/DDBJ databases">
        <title>First case of bloodstream infection caused by Mixta hanseatica sp. nov., a member of the Erwiniaceae family.</title>
        <authorList>
            <person name="Both A."/>
            <person name="Huang J."/>
            <person name="Wenzel P."/>
            <person name="Aepfelbacher M."/>
            <person name="Rohde H."/>
            <person name="Christner M."/>
            <person name="Hentschke M."/>
        </authorList>
    </citation>
    <scope>NUCLEOTIDE SEQUENCE</scope>
    <source>
        <strain evidence="4">X22927</strain>
    </source>
</reference>